<organism evidence="1 2">
    <name type="scientific">Scophthalmus maximus</name>
    <name type="common">Turbot</name>
    <name type="synonym">Psetta maxima</name>
    <dbReference type="NCBI Taxonomy" id="52904"/>
    <lineage>
        <taxon>Eukaryota</taxon>
        <taxon>Metazoa</taxon>
        <taxon>Chordata</taxon>
        <taxon>Craniata</taxon>
        <taxon>Vertebrata</taxon>
        <taxon>Euteleostomi</taxon>
        <taxon>Actinopterygii</taxon>
        <taxon>Neopterygii</taxon>
        <taxon>Teleostei</taxon>
        <taxon>Neoteleostei</taxon>
        <taxon>Acanthomorphata</taxon>
        <taxon>Carangaria</taxon>
        <taxon>Pleuronectiformes</taxon>
        <taxon>Pleuronectoidei</taxon>
        <taxon>Scophthalmidae</taxon>
        <taxon>Scophthalmus</taxon>
    </lineage>
</organism>
<accession>A0A2U9B297</accession>
<name>A0A2U9B297_SCOMX</name>
<dbReference type="AlphaFoldDB" id="A0A2U9B297"/>
<sequence>MEDMSLVRVRLAINNDELTMIYMVLEERSATNGVVLCLPFKRIQVGFTV</sequence>
<reference evidence="1 2" key="1">
    <citation type="submission" date="2017-12" db="EMBL/GenBank/DDBJ databases">
        <title>Integrating genomic resources of turbot (Scophthalmus maximus) in depth evaluation of genetic and physical mapping variation across individuals.</title>
        <authorList>
            <person name="Martinez P."/>
        </authorList>
    </citation>
    <scope>NUCLEOTIDE SEQUENCE [LARGE SCALE GENOMIC DNA]</scope>
</reference>
<evidence type="ECO:0000313" key="2">
    <source>
        <dbReference type="Proteomes" id="UP000246464"/>
    </source>
</evidence>
<dbReference type="Proteomes" id="UP000246464">
    <property type="component" value="Chromosome 2"/>
</dbReference>
<keyword evidence="2" id="KW-1185">Reference proteome</keyword>
<gene>
    <name evidence="1" type="ORF">SMAX5B_007724</name>
</gene>
<proteinExistence type="predicted"/>
<dbReference type="EMBL" id="CP026244">
    <property type="protein sequence ID" value="AWO98064.1"/>
    <property type="molecule type" value="Genomic_DNA"/>
</dbReference>
<evidence type="ECO:0000313" key="1">
    <source>
        <dbReference type="EMBL" id="AWO98064.1"/>
    </source>
</evidence>
<protein>
    <submittedName>
        <fullName evidence="1">Uncharacterized protein</fullName>
    </submittedName>
</protein>